<protein>
    <recommendedName>
        <fullName evidence="2">Fido domain-containing protein</fullName>
    </recommendedName>
</protein>
<evidence type="ECO:0000259" key="2">
    <source>
        <dbReference type="PROSITE" id="PS51459"/>
    </source>
</evidence>
<dbReference type="AlphaFoldDB" id="A0A0A8UTZ0"/>
<dbReference type="PANTHER" id="PTHR13504:SF38">
    <property type="entry name" value="FIDO DOMAIN-CONTAINING PROTEIN"/>
    <property type="match status" value="1"/>
</dbReference>
<proteinExistence type="predicted"/>
<name>A0A0A8UTZ0_LEGHA</name>
<evidence type="ECO:0000256" key="1">
    <source>
        <dbReference type="PIRSR" id="PIRSR640198-1"/>
    </source>
</evidence>
<feature type="active site" evidence="1">
    <location>
        <position position="385"/>
    </location>
</feature>
<accession>A0A0A8UTZ0</accession>
<sequence length="498" mass="57021">MFNKLLKSEFSSVTSKFTSITHNALTMERLYESISDLTSRLSQKDMIESNDYRSLCIQLNYLFLNIQRDNQTFILEKKGQQAVRNLLDELNQREMKIPERYEAKEDHTFFYFHLLKSWLNFATGNFSEAIKLLEIARTFPQKTKALETDHLLSVADEQMEQQKSTEQCLMQENKQTTGETALSSPEFTTLVSKYSSNKKQQLLDISDETLARYFIDPRHQKEKGDPIAAWNKREPGSVSAMVKMIRAMFNKDADLSVDFIKEMHKLALEGVTLPQAGRKLPITPGEFRKESVRFSMKVKYECSLAGYYNLSDWVEKQKIKKRHFVLITSDSFNSIELQIHTAFSQIEEQLLELINDYRANISSATSVREVIKACATFSHDFVLMHPFSDGNLRLSQQLLNFLLAKNNLPLCILSEPFLIPGVSPDELVDHIAKGFDNFEHLMTKGYLPGTNIEFDSENIDKNDNPTNLIGQSIFKSKAGPMEDNGALSGIVKLSCELH</sequence>
<dbReference type="KEGG" id="lha:LHA_1968"/>
<dbReference type="Gene3D" id="1.10.3290.10">
    <property type="entry name" value="Fido-like domain"/>
    <property type="match status" value="1"/>
</dbReference>
<dbReference type="PROSITE" id="PS51459">
    <property type="entry name" value="FIDO"/>
    <property type="match status" value="1"/>
</dbReference>
<dbReference type="EMBL" id="LN681225">
    <property type="protein sequence ID" value="CEK10996.1"/>
    <property type="molecule type" value="Genomic_DNA"/>
</dbReference>
<evidence type="ECO:0000313" key="4">
    <source>
        <dbReference type="Proteomes" id="UP000032803"/>
    </source>
</evidence>
<dbReference type="InterPro" id="IPR036597">
    <property type="entry name" value="Fido-like_dom_sf"/>
</dbReference>
<dbReference type="RefSeq" id="WP_045106270.1">
    <property type="nucleotide sequence ID" value="NZ_LN681225.1"/>
</dbReference>
<dbReference type="Proteomes" id="UP000032803">
    <property type="component" value="Chromosome I"/>
</dbReference>
<dbReference type="InterPro" id="IPR040198">
    <property type="entry name" value="Fido_containing"/>
</dbReference>
<reference evidence="4" key="1">
    <citation type="submission" date="2014-09" db="EMBL/GenBank/DDBJ databases">
        <authorList>
            <person name="Gomez-Valero L."/>
        </authorList>
    </citation>
    <scope>NUCLEOTIDE SEQUENCE [LARGE SCALE GENOMIC DNA]</scope>
    <source>
        <strain evidence="4">ATCC35250</strain>
    </source>
</reference>
<gene>
    <name evidence="3" type="ORF">LHA_1968</name>
</gene>
<feature type="domain" description="Fido" evidence="2">
    <location>
        <begin position="255"/>
        <end position="449"/>
    </location>
</feature>
<evidence type="ECO:0000313" key="3">
    <source>
        <dbReference type="EMBL" id="CEK10996.1"/>
    </source>
</evidence>
<dbReference type="InterPro" id="IPR003812">
    <property type="entry name" value="Fido"/>
</dbReference>
<dbReference type="OrthoDB" id="5654058at2"/>
<dbReference type="Pfam" id="PF02661">
    <property type="entry name" value="Fic"/>
    <property type="match status" value="1"/>
</dbReference>
<organism evidence="3 4">
    <name type="scientific">Legionella hackeliae</name>
    <dbReference type="NCBI Taxonomy" id="449"/>
    <lineage>
        <taxon>Bacteria</taxon>
        <taxon>Pseudomonadati</taxon>
        <taxon>Pseudomonadota</taxon>
        <taxon>Gammaproteobacteria</taxon>
        <taxon>Legionellales</taxon>
        <taxon>Legionellaceae</taxon>
        <taxon>Legionella</taxon>
    </lineage>
</organism>
<dbReference type="PATRIC" id="fig|449.7.peg.2029"/>
<dbReference type="HOGENOM" id="CLU_547249_0_0_6"/>
<keyword evidence="4" id="KW-1185">Reference proteome</keyword>
<dbReference type="SUPFAM" id="SSF140931">
    <property type="entry name" value="Fic-like"/>
    <property type="match status" value="1"/>
</dbReference>
<dbReference type="PANTHER" id="PTHR13504">
    <property type="entry name" value="FIDO DOMAIN-CONTAINING PROTEIN DDB_G0283145"/>
    <property type="match status" value="1"/>
</dbReference>